<evidence type="ECO:0000313" key="2">
    <source>
        <dbReference type="EMBL" id="SMD30204.1"/>
    </source>
</evidence>
<organism evidence="2 3">
    <name type="scientific">Picrophilus torridus (strain ATCC 700027 / DSM 9790 / JCM 10055 / NBRC 100828 / KAW 2/3)</name>
    <dbReference type="NCBI Taxonomy" id="1122961"/>
    <lineage>
        <taxon>Archaea</taxon>
        <taxon>Methanobacteriati</taxon>
        <taxon>Thermoplasmatota</taxon>
        <taxon>Thermoplasmata</taxon>
        <taxon>Thermoplasmatales</taxon>
        <taxon>Picrophilaceae</taxon>
        <taxon>Picrophilus</taxon>
    </lineage>
</organism>
<comment type="caution">
    <text evidence="2">The sequence shown here is derived from an EMBL/GenBank/DDBJ whole genome shotgun (WGS) entry which is preliminary data.</text>
</comment>
<dbReference type="EMBL" id="FWYE01000001">
    <property type="protein sequence ID" value="SMD30204.1"/>
    <property type="molecule type" value="Genomic_DNA"/>
</dbReference>
<accession>A0A8G2FVG4</accession>
<keyword evidence="1" id="KW-1133">Transmembrane helix</keyword>
<feature type="transmembrane region" description="Helical" evidence="1">
    <location>
        <begin position="15"/>
        <end position="39"/>
    </location>
</feature>
<proteinExistence type="predicted"/>
<dbReference type="AlphaFoldDB" id="A0A8G2FVG4"/>
<reference evidence="2 3" key="1">
    <citation type="submission" date="2017-04" db="EMBL/GenBank/DDBJ databases">
        <authorList>
            <person name="Varghese N."/>
            <person name="Submissions S."/>
        </authorList>
    </citation>
    <scope>NUCLEOTIDE SEQUENCE [LARGE SCALE GENOMIC DNA]</scope>
    <source>
        <strain evidence="2 3">DSM 9789</strain>
    </source>
</reference>
<dbReference type="Proteomes" id="UP000192315">
    <property type="component" value="Unassembled WGS sequence"/>
</dbReference>
<keyword evidence="3" id="KW-1185">Reference proteome</keyword>
<feature type="transmembrane region" description="Helical" evidence="1">
    <location>
        <begin position="60"/>
        <end position="79"/>
    </location>
</feature>
<sequence>MLIDYDTIVLILDRIKYIVVSASAVIISLLWIPVAVSFFTDDENIKYKAMQRLKNAAIGTIIYLMAATGTIYIIFMYIVTGRP</sequence>
<evidence type="ECO:0000313" key="3">
    <source>
        <dbReference type="Proteomes" id="UP000192315"/>
    </source>
</evidence>
<gene>
    <name evidence="2" type="ORF">SAMN02745355_0067</name>
</gene>
<evidence type="ECO:0000256" key="1">
    <source>
        <dbReference type="SAM" id="Phobius"/>
    </source>
</evidence>
<name>A0A8G2FVG4_PICTO</name>
<keyword evidence="1" id="KW-0472">Membrane</keyword>
<protein>
    <submittedName>
        <fullName evidence="2">Uncharacterized protein</fullName>
    </submittedName>
</protein>
<keyword evidence="1" id="KW-0812">Transmembrane</keyword>
<dbReference type="RefSeq" id="WP_084272274.1">
    <property type="nucleotide sequence ID" value="NZ_FWYE01000001.1"/>
</dbReference>